<keyword evidence="2" id="KW-0812">Transmembrane</keyword>
<dbReference type="Gene3D" id="2.130.10.10">
    <property type="entry name" value="YVTN repeat-like/Quinoprotein amine dehydrogenase"/>
    <property type="match status" value="1"/>
</dbReference>
<dbReference type="Proteomes" id="UP000647860">
    <property type="component" value="Unassembled WGS sequence"/>
</dbReference>
<feature type="region of interest" description="Disordered" evidence="1">
    <location>
        <begin position="452"/>
        <end position="497"/>
    </location>
</feature>
<evidence type="ECO:0000256" key="2">
    <source>
        <dbReference type="SAM" id="Phobius"/>
    </source>
</evidence>
<gene>
    <name evidence="4" type="ORF">Vgi01_10400</name>
</gene>
<evidence type="ECO:0000256" key="1">
    <source>
        <dbReference type="SAM" id="MobiDB-lite"/>
    </source>
</evidence>
<dbReference type="InterPro" id="IPR011047">
    <property type="entry name" value="Quinoprotein_ADH-like_sf"/>
</dbReference>
<protein>
    <recommendedName>
        <fullName evidence="3">Pyrrolo-quinoline quinone repeat domain-containing protein</fullName>
    </recommendedName>
</protein>
<comment type="caution">
    <text evidence="4">The sequence shown here is derived from an EMBL/GenBank/DDBJ whole genome shotgun (WGS) entry which is preliminary data.</text>
</comment>
<feature type="compositionally biased region" description="Low complexity" evidence="1">
    <location>
        <begin position="464"/>
        <end position="485"/>
    </location>
</feature>
<evidence type="ECO:0000313" key="4">
    <source>
        <dbReference type="EMBL" id="GIJ14356.1"/>
    </source>
</evidence>
<keyword evidence="5" id="KW-1185">Reference proteome</keyword>
<keyword evidence="2" id="KW-1133">Transmembrane helix</keyword>
<evidence type="ECO:0000259" key="3">
    <source>
        <dbReference type="Pfam" id="PF13360"/>
    </source>
</evidence>
<dbReference type="SUPFAM" id="SSF50998">
    <property type="entry name" value="Quinoprotein alcohol dehydrogenase-like"/>
    <property type="match status" value="1"/>
</dbReference>
<keyword evidence="2" id="KW-0472">Membrane</keyword>
<reference evidence="4 5" key="1">
    <citation type="submission" date="2021-01" db="EMBL/GenBank/DDBJ databases">
        <title>Whole genome shotgun sequence of Verrucosispora gifhornensis NBRC 16317.</title>
        <authorList>
            <person name="Komaki H."/>
            <person name="Tamura T."/>
        </authorList>
    </citation>
    <scope>NUCLEOTIDE SEQUENCE [LARGE SCALE GENOMIC DNA]</scope>
    <source>
        <strain evidence="4 5">NBRC 16317</strain>
    </source>
</reference>
<dbReference type="Pfam" id="PF13360">
    <property type="entry name" value="PQQ_2"/>
    <property type="match status" value="1"/>
</dbReference>
<feature type="domain" description="Pyrrolo-quinoline quinone repeat" evidence="3">
    <location>
        <begin position="279"/>
        <end position="419"/>
    </location>
</feature>
<organism evidence="4 5">
    <name type="scientific">Micromonospora gifhornensis</name>
    <dbReference type="NCBI Taxonomy" id="84594"/>
    <lineage>
        <taxon>Bacteria</taxon>
        <taxon>Bacillati</taxon>
        <taxon>Actinomycetota</taxon>
        <taxon>Actinomycetes</taxon>
        <taxon>Micromonosporales</taxon>
        <taxon>Micromonosporaceae</taxon>
        <taxon>Micromonospora</taxon>
    </lineage>
</organism>
<dbReference type="EMBL" id="BOPA01000010">
    <property type="protein sequence ID" value="GIJ14356.1"/>
    <property type="molecule type" value="Genomic_DNA"/>
</dbReference>
<proteinExistence type="predicted"/>
<feature type="transmembrane region" description="Helical" evidence="2">
    <location>
        <begin position="25"/>
        <end position="45"/>
    </location>
</feature>
<accession>A0ABQ4I8Z0</accession>
<dbReference type="InterPro" id="IPR002372">
    <property type="entry name" value="PQQ_rpt_dom"/>
</dbReference>
<dbReference type="InterPro" id="IPR015943">
    <property type="entry name" value="WD40/YVTN_repeat-like_dom_sf"/>
</dbReference>
<evidence type="ECO:0000313" key="5">
    <source>
        <dbReference type="Proteomes" id="UP000647860"/>
    </source>
</evidence>
<name>A0ABQ4I8Z0_9ACTN</name>
<sequence length="497" mass="52323">MRAVGGAGGYRVPVAKGSGLGVRGWLLLGLTTVVALAATGVWNPFPGMWDWVNRRSPISEPDLVWQQRIGGTPRSVTIAGETVVVEQRTRVEARSLATGSQLWERKADWSAVAGGGAEAVVAVGRLLVKGYEVLDPTTGVTRRRDNDAVAVWTYRNLLLDARCVEATDCTLSAWEPRGVAPLWTAFLPGVSSGLLADNPNLLDSRRLSSPRIHGEVAGPETVPALLGFPVDGRVHVVDTATGRVLQNVEPERDERLAVIGGRLLRIVARSQDGNCYFTISGRDAATGQETWQRSGLNLRTADSAGCVQREDPYGARNVLVGVAPDGREAILDGYDGRLLLATENSERVLAVDDRYAVVRTAGRDGISGRELSSGQVRWNRPSGEKAGAALTPYAAVVADEKPNRLVALDPRTGRELVALRTSANALAVGPAGMVIGEGREIGYIRFGAASGDPARNGDPGRNGDGSVPGPAGSPGAPGPQGSCGPKNELCSDPDSGK</sequence>